<evidence type="ECO:0000313" key="3">
    <source>
        <dbReference type="Proteomes" id="UP000223071"/>
    </source>
</evidence>
<feature type="domain" description="DUF402" evidence="1">
    <location>
        <begin position="14"/>
        <end position="153"/>
    </location>
</feature>
<dbReference type="Pfam" id="PF04167">
    <property type="entry name" value="DUF402"/>
    <property type="match status" value="1"/>
</dbReference>
<sequence length="174" mass="19554">MLNPVLVRKLKYDGSLRSAWPGDLIDARGDDWLIVFHDPERHQKQPPEPGEPRGFGIHTIGLREPLTVLHWFDELGRFLEAKCDAALPAALAGRTIDFVDLDLDVIVLPGGHHYIRDRDVFEARAAAMGYPHDVRRAAWCGILHALRMVRRGRFPFDGTPEALLGRELAARGPL</sequence>
<proteinExistence type="predicted"/>
<gene>
    <name evidence="2" type="ORF">A9A59_2535</name>
</gene>
<keyword evidence="3" id="KW-1185">Reference proteome</keyword>
<comment type="caution">
    <text evidence="2">The sequence shown here is derived from an EMBL/GenBank/DDBJ whole genome shotgun (WGS) entry which is preliminary data.</text>
</comment>
<protein>
    <submittedName>
        <fullName evidence="2">Protein associated with RNAse G/E</fullName>
    </submittedName>
</protein>
<organism evidence="2 3">
    <name type="scientific">Tepidiforma thermophila (strain KCTC 52669 / CGMCC 1.13589 / G233)</name>
    <dbReference type="NCBI Taxonomy" id="2761530"/>
    <lineage>
        <taxon>Bacteria</taxon>
        <taxon>Bacillati</taxon>
        <taxon>Chloroflexota</taxon>
        <taxon>Tepidiformia</taxon>
        <taxon>Tepidiformales</taxon>
        <taxon>Tepidiformaceae</taxon>
        <taxon>Tepidiforma</taxon>
    </lineage>
</organism>
<reference evidence="2 3" key="1">
    <citation type="submission" date="2017-09" db="EMBL/GenBank/DDBJ databases">
        <title>Sequencing the genomes of two abundant thermophiles in Great Basin hot springs: Thermocrinis jamiesonii and novel Chloroflexi Thermoflexus hugenholtzii.</title>
        <authorList>
            <person name="Hedlund B."/>
        </authorList>
    </citation>
    <scope>NUCLEOTIDE SEQUENCE [LARGE SCALE GENOMIC DNA]</scope>
    <source>
        <strain evidence="2 3">G233</strain>
    </source>
</reference>
<evidence type="ECO:0000313" key="2">
    <source>
        <dbReference type="EMBL" id="PFG75267.1"/>
    </source>
</evidence>
<dbReference type="Gene3D" id="2.40.380.10">
    <property type="entry name" value="FomD-like"/>
    <property type="match status" value="1"/>
</dbReference>
<dbReference type="SUPFAM" id="SSF159234">
    <property type="entry name" value="FomD-like"/>
    <property type="match status" value="1"/>
</dbReference>
<dbReference type="EMBL" id="PDJQ01000001">
    <property type="protein sequence ID" value="PFG75267.1"/>
    <property type="molecule type" value="Genomic_DNA"/>
</dbReference>
<dbReference type="InterPro" id="IPR035930">
    <property type="entry name" value="FomD-like_sf"/>
</dbReference>
<name>A0A2A9HGV8_TEPT2</name>
<dbReference type="AlphaFoldDB" id="A0A2A9HGV8"/>
<dbReference type="RefSeq" id="WP_098504593.1">
    <property type="nucleotide sequence ID" value="NZ_PDJQ01000001.1"/>
</dbReference>
<accession>A0A2A9HGV8</accession>
<dbReference type="InterPro" id="IPR007295">
    <property type="entry name" value="DUF402"/>
</dbReference>
<dbReference type="Proteomes" id="UP000223071">
    <property type="component" value="Unassembled WGS sequence"/>
</dbReference>
<evidence type="ECO:0000259" key="1">
    <source>
        <dbReference type="Pfam" id="PF04167"/>
    </source>
</evidence>